<keyword evidence="1" id="KW-0472">Membrane</keyword>
<name>A0ABD5WN59_9EURY</name>
<comment type="caution">
    <text evidence="2">The sequence shown here is derived from an EMBL/GenBank/DDBJ whole genome shotgun (WGS) entry which is preliminary data.</text>
</comment>
<dbReference type="Proteomes" id="UP001596407">
    <property type="component" value="Unassembled WGS sequence"/>
</dbReference>
<keyword evidence="3" id="KW-1185">Reference proteome</keyword>
<dbReference type="Pfam" id="PF25927">
    <property type="entry name" value="DUF7972"/>
    <property type="match status" value="1"/>
</dbReference>
<evidence type="ECO:0000313" key="2">
    <source>
        <dbReference type="EMBL" id="MFC7080582.1"/>
    </source>
</evidence>
<keyword evidence="1" id="KW-1133">Transmembrane helix</keyword>
<evidence type="ECO:0008006" key="4">
    <source>
        <dbReference type="Google" id="ProtNLM"/>
    </source>
</evidence>
<accession>A0ABD5WN59</accession>
<gene>
    <name evidence="2" type="ORF">ACFQJ6_11075</name>
</gene>
<feature type="transmembrane region" description="Helical" evidence="1">
    <location>
        <begin position="298"/>
        <end position="319"/>
    </location>
</feature>
<feature type="transmembrane region" description="Helical" evidence="1">
    <location>
        <begin position="25"/>
        <end position="53"/>
    </location>
</feature>
<feature type="transmembrane region" description="Helical" evidence="1">
    <location>
        <begin position="73"/>
        <end position="97"/>
    </location>
</feature>
<dbReference type="EMBL" id="JBHSZH010000005">
    <property type="protein sequence ID" value="MFC7080582.1"/>
    <property type="molecule type" value="Genomic_DNA"/>
</dbReference>
<dbReference type="InterPro" id="IPR058278">
    <property type="entry name" value="DUF7972"/>
</dbReference>
<keyword evidence="1" id="KW-0812">Transmembrane</keyword>
<dbReference type="AlphaFoldDB" id="A0ABD5WN59"/>
<proteinExistence type="predicted"/>
<protein>
    <recommendedName>
        <fullName evidence="4">DUF4239 domain-containing protein</fullName>
    </recommendedName>
</protein>
<dbReference type="RefSeq" id="WP_276281566.1">
    <property type="nucleotide sequence ID" value="NZ_CP119809.1"/>
</dbReference>
<sequence length="344" mass="37851">MSETPESDEIRSANTLRERIGLNRFYNWFLLGGNRFGATGLLALGVFAGFVAASTVSVPSLQVAIRSSDTVETMFSTMIGAVITGTTLVVTISQLVISQENGPLGDQRQRMSDAMDFRTYATELFESAPEADPAQFLGQLLDVNKRRADALEERLADNDDEELRRQVGELLDSLRNNADTTLDKLGDAQFGTFGVLGAALDYNYAWKIYQIERLTDQFEDSLDDGDREAFHDLETALTMFGPAREHIKTLYFQWELIDLSRYILYAAVPALVVAGSMLAFVGAATFPGATLGVPNVTWVVGAAFTVTLVPFLLFLTYILRIVVVAKHALAIGPFVLRQSYSDDS</sequence>
<dbReference type="GeneID" id="79302776"/>
<evidence type="ECO:0000256" key="1">
    <source>
        <dbReference type="SAM" id="Phobius"/>
    </source>
</evidence>
<reference evidence="2 3" key="1">
    <citation type="journal article" date="2019" name="Int. J. Syst. Evol. Microbiol.">
        <title>The Global Catalogue of Microorganisms (GCM) 10K type strain sequencing project: providing services to taxonomists for standard genome sequencing and annotation.</title>
        <authorList>
            <consortium name="The Broad Institute Genomics Platform"/>
            <consortium name="The Broad Institute Genome Sequencing Center for Infectious Disease"/>
            <person name="Wu L."/>
            <person name="Ma J."/>
        </authorList>
    </citation>
    <scope>NUCLEOTIDE SEQUENCE [LARGE SCALE GENOMIC DNA]</scope>
    <source>
        <strain evidence="2 3">DT72</strain>
    </source>
</reference>
<feature type="transmembrane region" description="Helical" evidence="1">
    <location>
        <begin position="262"/>
        <end position="286"/>
    </location>
</feature>
<organism evidence="2 3">
    <name type="scientific">Halorussus caseinilyticus</name>
    <dbReference type="NCBI Taxonomy" id="3034025"/>
    <lineage>
        <taxon>Archaea</taxon>
        <taxon>Methanobacteriati</taxon>
        <taxon>Methanobacteriota</taxon>
        <taxon>Stenosarchaea group</taxon>
        <taxon>Halobacteria</taxon>
        <taxon>Halobacteriales</taxon>
        <taxon>Haladaptataceae</taxon>
        <taxon>Halorussus</taxon>
    </lineage>
</organism>
<evidence type="ECO:0000313" key="3">
    <source>
        <dbReference type="Proteomes" id="UP001596407"/>
    </source>
</evidence>